<sequence>MTDREKILEVKLNVEEMKRENAERRAVELEMRLRQSNADNIQRTMEFNAHVAQLQKQLHDAEQATSRTLGDKEREIANLLRQLDRTRQQHEIASIDHQVEILRLERNLLAATRGAHNGTSDCNNG</sequence>
<keyword evidence="3" id="KW-1185">Reference proteome</keyword>
<gene>
    <name evidence="2" type="ORF">CRE_06562</name>
</gene>
<protein>
    <submittedName>
        <fullName evidence="2">Uncharacterized protein</fullName>
    </submittedName>
</protein>
<dbReference type="InParanoid" id="E3M1J5"/>
<dbReference type="AlphaFoldDB" id="E3M1J5"/>
<evidence type="ECO:0000313" key="2">
    <source>
        <dbReference type="EMBL" id="EFO88729.1"/>
    </source>
</evidence>
<dbReference type="RefSeq" id="XP_003109940.2">
    <property type="nucleotide sequence ID" value="XM_003109892.2"/>
</dbReference>
<evidence type="ECO:0000256" key="1">
    <source>
        <dbReference type="SAM" id="Coils"/>
    </source>
</evidence>
<feature type="coiled-coil region" evidence="1">
    <location>
        <begin position="5"/>
        <end position="39"/>
    </location>
</feature>
<evidence type="ECO:0000313" key="3">
    <source>
        <dbReference type="Proteomes" id="UP000008281"/>
    </source>
</evidence>
<dbReference type="KEGG" id="crq:GCK72_006969"/>
<dbReference type="GeneID" id="9803819"/>
<name>E3M1J5_CAERE</name>
<accession>E3M1J5</accession>
<reference evidence="2" key="1">
    <citation type="submission" date="2007-07" db="EMBL/GenBank/DDBJ databases">
        <title>PCAP assembly of the Caenorhabditis remanei genome.</title>
        <authorList>
            <consortium name="The Caenorhabditis remanei Sequencing Consortium"/>
            <person name="Wilson R.K."/>
        </authorList>
    </citation>
    <scope>NUCLEOTIDE SEQUENCE [LARGE SCALE GENOMIC DNA]</scope>
    <source>
        <strain evidence="2">PB4641</strain>
    </source>
</reference>
<proteinExistence type="predicted"/>
<dbReference type="EMBL" id="DS268421">
    <property type="protein sequence ID" value="EFO88729.1"/>
    <property type="molecule type" value="Genomic_DNA"/>
</dbReference>
<keyword evidence="1" id="KW-0175">Coiled coil</keyword>
<dbReference type="Proteomes" id="UP000008281">
    <property type="component" value="Unassembled WGS sequence"/>
</dbReference>
<dbReference type="CTD" id="9803819"/>
<feature type="coiled-coil region" evidence="1">
    <location>
        <begin position="69"/>
        <end position="96"/>
    </location>
</feature>
<dbReference type="HOGENOM" id="CLU_1994729_0_0_1"/>
<organism evidence="3">
    <name type="scientific">Caenorhabditis remanei</name>
    <name type="common">Caenorhabditis vulgaris</name>
    <dbReference type="NCBI Taxonomy" id="31234"/>
    <lineage>
        <taxon>Eukaryota</taxon>
        <taxon>Metazoa</taxon>
        <taxon>Ecdysozoa</taxon>
        <taxon>Nematoda</taxon>
        <taxon>Chromadorea</taxon>
        <taxon>Rhabditida</taxon>
        <taxon>Rhabditina</taxon>
        <taxon>Rhabditomorpha</taxon>
        <taxon>Rhabditoidea</taxon>
        <taxon>Rhabditidae</taxon>
        <taxon>Peloderinae</taxon>
        <taxon>Caenorhabditis</taxon>
    </lineage>
</organism>